<feature type="signal peptide" evidence="5">
    <location>
        <begin position="1"/>
        <end position="21"/>
    </location>
</feature>
<dbReference type="Gene3D" id="3.40.190.10">
    <property type="entry name" value="Periplasmic binding protein-like II"/>
    <property type="match status" value="1"/>
</dbReference>
<evidence type="ECO:0000256" key="3">
    <source>
        <dbReference type="ARBA" id="ARBA00022729"/>
    </source>
</evidence>
<accession>A0A4V0YB07</accession>
<dbReference type="SUPFAM" id="SSF53850">
    <property type="entry name" value="Periplasmic binding protein-like II"/>
    <property type="match status" value="1"/>
</dbReference>
<dbReference type="PANTHER" id="PTHR30061:SF50">
    <property type="entry name" value="MALTOSE_MALTODEXTRIN-BINDING PERIPLASMIC PROTEIN"/>
    <property type="match status" value="1"/>
</dbReference>
<evidence type="ECO:0000256" key="2">
    <source>
        <dbReference type="ARBA" id="ARBA00022448"/>
    </source>
</evidence>
<organism evidence="6 7">
    <name type="scientific">Bifidobacterium pullorum subsp. gallinarum</name>
    <dbReference type="NCBI Taxonomy" id="78344"/>
    <lineage>
        <taxon>Bacteria</taxon>
        <taxon>Bacillati</taxon>
        <taxon>Actinomycetota</taxon>
        <taxon>Actinomycetes</taxon>
        <taxon>Bifidobacteriales</taxon>
        <taxon>Bifidobacteriaceae</taxon>
        <taxon>Bifidobacterium</taxon>
    </lineage>
</organism>
<dbReference type="PROSITE" id="PS51257">
    <property type="entry name" value="PROKAR_LIPOPROTEIN"/>
    <property type="match status" value="1"/>
</dbReference>
<evidence type="ECO:0000313" key="7">
    <source>
        <dbReference type="Proteomes" id="UP000293589"/>
    </source>
</evidence>
<reference evidence="6 7" key="1">
    <citation type="submission" date="2019-01" db="EMBL/GenBank/DDBJ databases">
        <title>Complete genome sequence of Bifidobacterium gallinarum CACC 514.</title>
        <authorList>
            <person name="Jung M."/>
        </authorList>
    </citation>
    <scope>NUCLEOTIDE SEQUENCE [LARGE SCALE GENOMIC DNA]</scope>
    <source>
        <strain evidence="6 7">CACC 514</strain>
    </source>
</reference>
<dbReference type="Proteomes" id="UP000293589">
    <property type="component" value="Chromosome"/>
</dbReference>
<gene>
    <name evidence="6" type="ORF">ESN35_03460</name>
</gene>
<sequence length="433" mass="47208">MGSMKKAVAITGAAAMLLSMAACSGNDTANKSGSSDGELSGEITFQTWNLKNDKYTPYFEDLIASYEEEHPGTKINWVDQPSEGYEDKLSADAAAGSLPDVIDMGPNAAYILAKAGTLLNIAAEDPEAKDLYLENAWNGATFKGEGLEEGTYGFPWYLNTGPTFYNKAAVEACGADPENLPTTYDDFFALADEIGKTCGDQGISMLAKLPNSENYGEYGVEMMNEDRTSYTFNSDKAVEFVEHYKSMYDTGALSKEALNANWNGETDAFKEGAVMAMAGSLYSVGDFKENAPEVYENLIVTPRLANTSANIFMEMLVVNSQTQNKALAIDFAKYVTNKENQVAFDKLANVFPSTVDSMDDPFFQPEGDDLESEAMRISSAQIETGTLWVPPEFSEAQDTTNLREQVALAIQGKQTPQEALDASVQFSDERLQQ</sequence>
<dbReference type="GO" id="GO:0015768">
    <property type="term" value="P:maltose transport"/>
    <property type="evidence" value="ECO:0007669"/>
    <property type="project" value="TreeGrafter"/>
</dbReference>
<comment type="similarity">
    <text evidence="1">Belongs to the bacterial solute-binding protein 1 family.</text>
</comment>
<evidence type="ECO:0000256" key="4">
    <source>
        <dbReference type="SAM" id="MobiDB-lite"/>
    </source>
</evidence>
<evidence type="ECO:0000256" key="1">
    <source>
        <dbReference type="ARBA" id="ARBA00008520"/>
    </source>
</evidence>
<feature type="region of interest" description="Disordered" evidence="4">
    <location>
        <begin position="413"/>
        <end position="433"/>
    </location>
</feature>
<name>A0A4V0YB07_9BIFI</name>
<dbReference type="CDD" id="cd13585">
    <property type="entry name" value="PBP2_TMBP_like"/>
    <property type="match status" value="1"/>
</dbReference>
<dbReference type="AlphaFoldDB" id="A0A4V0YB07"/>
<dbReference type="PANTHER" id="PTHR30061">
    <property type="entry name" value="MALTOSE-BINDING PERIPLASMIC PROTEIN"/>
    <property type="match status" value="1"/>
</dbReference>
<dbReference type="EMBL" id="CP035464">
    <property type="protein sequence ID" value="QAY32592.1"/>
    <property type="molecule type" value="Genomic_DNA"/>
</dbReference>
<evidence type="ECO:0000256" key="5">
    <source>
        <dbReference type="SAM" id="SignalP"/>
    </source>
</evidence>
<dbReference type="InterPro" id="IPR006059">
    <property type="entry name" value="SBP"/>
</dbReference>
<dbReference type="Pfam" id="PF13416">
    <property type="entry name" value="SBP_bac_8"/>
    <property type="match status" value="1"/>
</dbReference>
<dbReference type="KEGG" id="bgx:ESN35_03460"/>
<keyword evidence="3 5" id="KW-0732">Signal</keyword>
<proteinExistence type="inferred from homology"/>
<dbReference type="RefSeq" id="WP_129237083.1">
    <property type="nucleotide sequence ID" value="NZ_CP035464.1"/>
</dbReference>
<protein>
    <submittedName>
        <fullName evidence="6">Sugar ABC transporter substrate-binding protein</fullName>
    </submittedName>
</protein>
<dbReference type="GO" id="GO:0042956">
    <property type="term" value="P:maltodextrin transmembrane transport"/>
    <property type="evidence" value="ECO:0007669"/>
    <property type="project" value="TreeGrafter"/>
</dbReference>
<dbReference type="GO" id="GO:0055052">
    <property type="term" value="C:ATP-binding cassette (ABC) transporter complex, substrate-binding subunit-containing"/>
    <property type="evidence" value="ECO:0007669"/>
    <property type="project" value="TreeGrafter"/>
</dbReference>
<keyword evidence="2" id="KW-0813">Transport</keyword>
<feature type="chain" id="PRO_5038623366" evidence="5">
    <location>
        <begin position="22"/>
        <end position="433"/>
    </location>
</feature>
<evidence type="ECO:0000313" key="6">
    <source>
        <dbReference type="EMBL" id="QAY32592.1"/>
    </source>
</evidence>
<dbReference type="GO" id="GO:1901982">
    <property type="term" value="F:maltose binding"/>
    <property type="evidence" value="ECO:0007669"/>
    <property type="project" value="TreeGrafter"/>
</dbReference>